<dbReference type="InterPro" id="IPR008979">
    <property type="entry name" value="Galactose-bd-like_sf"/>
</dbReference>
<dbReference type="Gene3D" id="2.60.120.560">
    <property type="entry name" value="Exo-inulinase, domain 1"/>
    <property type="match status" value="2"/>
</dbReference>
<dbReference type="Proteomes" id="UP001195914">
    <property type="component" value="Unassembled WGS sequence"/>
</dbReference>
<dbReference type="Gene3D" id="2.60.120.1000">
    <property type="match status" value="1"/>
</dbReference>
<reference evidence="3" key="1">
    <citation type="submission" date="2009-04" db="EMBL/GenBank/DDBJ databases">
        <authorList>
            <person name="Becker C.A.M."/>
            <person name="Malandrin L."/>
            <person name="Bischoff E."/>
            <person name="Depoix D."/>
            <person name="Larcher T."/>
            <person name="David P.H."/>
            <person name="Chauvin A."/>
            <person name="Bonnet S."/>
        </authorList>
    </citation>
    <scope>NUCLEOTIDE SEQUENCE</scope>
    <source>
        <strain evidence="3">Rouen 1987</strain>
    </source>
</reference>
<dbReference type="PROSITE" id="PS50231">
    <property type="entry name" value="RICIN_B_LECTIN"/>
    <property type="match status" value="1"/>
</dbReference>
<proteinExistence type="predicted"/>
<reference evidence="4" key="4">
    <citation type="submission" date="2021-05" db="EMBL/GenBank/DDBJ databases">
        <authorList>
            <person name="Pain A."/>
        </authorList>
    </citation>
    <scope>NUCLEOTIDE SEQUENCE</scope>
    <source>
        <strain evidence="4">1802A</strain>
    </source>
</reference>
<dbReference type="SMART" id="SM00603">
    <property type="entry name" value="LCCL"/>
    <property type="match status" value="1"/>
</dbReference>
<evidence type="ECO:0000313" key="4">
    <source>
        <dbReference type="EMBL" id="KAK1932758.1"/>
    </source>
</evidence>
<name>D6BV72_BABDI</name>
<dbReference type="InterPro" id="IPR004043">
    <property type="entry name" value="LCCL"/>
</dbReference>
<dbReference type="Pfam" id="PF00754">
    <property type="entry name" value="F5_F8_type_C"/>
    <property type="match status" value="1"/>
</dbReference>
<feature type="compositionally biased region" description="Basic and acidic residues" evidence="1">
    <location>
        <begin position="893"/>
        <end position="915"/>
    </location>
</feature>
<dbReference type="InterPro" id="IPR035992">
    <property type="entry name" value="Ricin_B-like_lectins"/>
</dbReference>
<sequence>MLIFASLVHVVCARNANEFYTFKDATATSTYVTHTNDDQKFGAARAFQIGASYWCSAGHHSSTDFVSWTGELWDLAKVSQIEVFWEYAPKEVEISMSITDDSFNVVMPFRETFESKPAYNEVFKLDSPVEAKFIRLTLRGSINEYFGIREIHIVGAGNPLFVIKSGISSSAGEMCLQLEEGRKENNTAVILDLCTHAIAAADGRDLWRHDSRQRIISAITYPPKCLTSVSPSKFGALVIADCEDESDDVCRWEFMGNSQISLKNATEMCITQSDIYSDKAGMGNLLQIMKTNVKLSASSTTDKHNVELIMDGNVKTYWASELFLDSNIHSVNITIDFGQVTRAARVRIDWEYQPMTYTIEGSTDNIVFKELARNMSNSDHVTIDSLNDKEFKQLKIVLLRPHHSMGKVQGGFVYGIREMEVLTSNLQTVVGDCRAAANSADARDKYFVSYVSSFQPQLAHEIKTMEDDIHGITGEIMDEMAKLTETVDDTDSCMQDKKEYSKTFEQIQKKEVGIWKQIQVSSHCDKSTRTSSMYSTIGETVNNAAEDCYVIKHVSKNATSGFYWIQPKCSKHPIRAYCDMRSQTSMYIWNGKDSSTSPQSLASMKSPLAIRYQCAAYGLEPLIIKSKHQIDGLKEALYLMGFERKVDHFVPLAYKFGSSNKFRDLMNIFSFMTDSSLAPGETETDAQGTGVDIEKAHIVDHNAAGLSLATGEIEKFDLESANIEAIACSTNITEDNIVPIELKCDDRLDKTESLASNINTNIVVRCVEDCSEKQHLPVYGIEGLYSERSSICRAAIHAGVISARGTFTVAVESGLPFYNGSKENGIQSFAYNKAWQGSKDILDSEMPDSENVVDHSGPPTKYSIRILPLERTCPIVETHGSFLQVPQNAARSTKHEMENKDSDKIDTKQSKKDSPTPECKGNCNDEPELGIANLDPTTKVEALKVLGYMNALYGFDPKTVANTVENIAAVVSRARKYIKPLEAITHHQEKSLTTLFDRVEVALQKAAHLKETVESHKVNYQRLLHEQQAKGVETIAPIHLDYTKMAFSKTFKVYDTSMTSGGPSHWGYADSPFEGHDSYMVQSSNVDSSLLGEGSFAMLKNHTYVDFQLEVDLLAKNDGSIGVAFRVQDNFNFYLFTMNSRHSNKQLLKVQDGILHVLATNPDEGYQKNNWTHIQVSAMHHSINISCDGKAILSILDTSFVHGGVGLYSCGSNGEFYFDKFTVTPKATAMPDHEGHMARLNSLKCCTYNETFAGDFSGAFTVINPHHAHNTAWRFKDVLGGKHKAIHQHRSSQDTLDMGSIAILKNDRMCSSGYLRFRFLPQCEGGVIGAVIRYADHDNMILVEISGKELRIRRIKGGSGTVLATVPASFALSKWNVMEVTMGPQSVSVKVNNNVEHGSFLASLFKAADYECKADITDDKTLGFNLGLKSSACDSCYFDTFQVSPDPIQTVVPATNFVEEFSSANVWKPCVENVHILSRVALCKQMYRNKGNSHVCAESFCTPCCAYHTVLLGDGHQQMCVDACQKNNHRVNAYLENFLSYVNSCVSLKGVGYDHCDGDRGCLKDACRLCCTSGHQENSLLDKQLVLLETSSCVNQCNNLL</sequence>
<evidence type="ECO:0000313" key="3">
    <source>
        <dbReference type="EMBL" id="ADB80149.1"/>
    </source>
</evidence>
<dbReference type="PROSITE" id="PS50820">
    <property type="entry name" value="LCCL"/>
    <property type="match status" value="1"/>
</dbReference>
<dbReference type="Gene3D" id="2.170.130.20">
    <property type="entry name" value="LCCL-like domain"/>
    <property type="match status" value="1"/>
</dbReference>
<dbReference type="SUPFAM" id="SSF56496">
    <property type="entry name" value="Fibrinogen C-terminal domain-like"/>
    <property type="match status" value="1"/>
</dbReference>
<dbReference type="Gene3D" id="2.80.10.50">
    <property type="match status" value="1"/>
</dbReference>
<dbReference type="PANTHER" id="PTHR31331">
    <property type="entry name" value="LCCL DOMAIN PROTEIN (AFU_ORTHOLOGUE AFUA_5G08630)"/>
    <property type="match status" value="1"/>
</dbReference>
<dbReference type="InterPro" id="IPR000421">
    <property type="entry name" value="FA58C"/>
</dbReference>
<evidence type="ECO:0000259" key="2">
    <source>
        <dbReference type="PROSITE" id="PS50820"/>
    </source>
</evidence>
<reference evidence="4" key="3">
    <citation type="journal article" date="2014" name="Nucleic Acids Res.">
        <title>The evolutionary dynamics of variant antigen genes in Babesia reveal a history of genomic innovation underlying host-parasite interaction.</title>
        <authorList>
            <person name="Jackson A.P."/>
            <person name="Otto T.D."/>
            <person name="Darby A."/>
            <person name="Ramaprasad A."/>
            <person name="Xia D."/>
            <person name="Echaide I.E."/>
            <person name="Farber M."/>
            <person name="Gahlot S."/>
            <person name="Gamble J."/>
            <person name="Gupta D."/>
            <person name="Gupta Y."/>
            <person name="Jackson L."/>
            <person name="Malandrin L."/>
            <person name="Malas T.B."/>
            <person name="Moussa E."/>
            <person name="Nair M."/>
            <person name="Reid A.J."/>
            <person name="Sanders M."/>
            <person name="Sharma J."/>
            <person name="Tracey A."/>
            <person name="Quail M.A."/>
            <person name="Weir W."/>
            <person name="Wastling J.M."/>
            <person name="Hall N."/>
            <person name="Willadsen P."/>
            <person name="Lingelbach K."/>
            <person name="Shiels B."/>
            <person name="Tait A."/>
            <person name="Berriman M."/>
            <person name="Allred D.R."/>
            <person name="Pain A."/>
        </authorList>
    </citation>
    <scope>NUCLEOTIDE SEQUENCE</scope>
    <source>
        <strain evidence="4">1802A</strain>
    </source>
</reference>
<gene>
    <name evidence="4" type="ORF">X943_000666</name>
</gene>
<dbReference type="InterPro" id="IPR051957">
    <property type="entry name" value="CRISP-LCCL_domain"/>
</dbReference>
<dbReference type="PANTHER" id="PTHR31331:SF1">
    <property type="entry name" value="CYSTEINE RICH SECRETORY PROTEIN LCCL DOMAIN CONTAINING 2"/>
    <property type="match status" value="1"/>
</dbReference>
<organism evidence="3">
    <name type="scientific">Babesia divergens</name>
    <dbReference type="NCBI Taxonomy" id="32595"/>
    <lineage>
        <taxon>Eukaryota</taxon>
        <taxon>Sar</taxon>
        <taxon>Alveolata</taxon>
        <taxon>Apicomplexa</taxon>
        <taxon>Aconoidasida</taxon>
        <taxon>Piroplasmida</taxon>
        <taxon>Babesiidae</taxon>
        <taxon>Babesia</taxon>
    </lineage>
</organism>
<keyword evidence="5" id="KW-1185">Reference proteome</keyword>
<feature type="region of interest" description="Disordered" evidence="1">
    <location>
        <begin position="884"/>
        <end position="924"/>
    </location>
</feature>
<dbReference type="EMBL" id="FJ943575">
    <property type="protein sequence ID" value="ADB80149.1"/>
    <property type="molecule type" value="Genomic_DNA"/>
</dbReference>
<dbReference type="InterPro" id="IPR036056">
    <property type="entry name" value="Fibrinogen-like_C"/>
</dbReference>
<reference evidence="3" key="2">
    <citation type="journal article" date="2010" name="Mol. Biochem. Parasitol.">
        <title>Identification of three CCp genes in Babesia divergens: novel markers for sexual stages parasites.</title>
        <authorList>
            <person name="Becker C.A."/>
            <person name="Malandrin L."/>
            <person name="Depoix D."/>
            <person name="Larcher T."/>
            <person name="David P.H."/>
            <person name="Chauvin A."/>
            <person name="Bischoff E."/>
            <person name="Bonnet S."/>
        </authorList>
    </citation>
    <scope>NUCLEOTIDE SEQUENCE</scope>
    <source>
        <strain evidence="3">Rouen 1987</strain>
    </source>
</reference>
<dbReference type="InterPro" id="IPR036609">
    <property type="entry name" value="LCCL_sf"/>
</dbReference>
<evidence type="ECO:0000256" key="1">
    <source>
        <dbReference type="SAM" id="MobiDB-lite"/>
    </source>
</evidence>
<feature type="domain" description="LCCL" evidence="2">
    <location>
        <begin position="738"/>
        <end position="828"/>
    </location>
</feature>
<dbReference type="SUPFAM" id="SSF69848">
    <property type="entry name" value="LCCL domain"/>
    <property type="match status" value="1"/>
</dbReference>
<evidence type="ECO:0000313" key="5">
    <source>
        <dbReference type="Proteomes" id="UP001195914"/>
    </source>
</evidence>
<dbReference type="Pfam" id="PF03815">
    <property type="entry name" value="LCCL"/>
    <property type="match status" value="1"/>
</dbReference>
<dbReference type="Gene3D" id="2.60.120.260">
    <property type="entry name" value="Galactose-binding domain-like"/>
    <property type="match status" value="2"/>
</dbReference>
<accession>D6BV72</accession>
<dbReference type="SUPFAM" id="SSF49785">
    <property type="entry name" value="Galactose-binding domain-like"/>
    <property type="match status" value="2"/>
</dbReference>
<dbReference type="SUPFAM" id="SSF50370">
    <property type="entry name" value="Ricin B-like lectins"/>
    <property type="match status" value="1"/>
</dbReference>
<dbReference type="VEuPathDB" id="PiroplasmaDB:Bdiv_035060"/>
<protein>
    <submittedName>
        <fullName evidence="4">LCCL domain containing protein</fullName>
    </submittedName>
    <submittedName>
        <fullName evidence="3">LCCL domain-containing protein CCp1</fullName>
    </submittedName>
</protein>
<dbReference type="EMBL" id="JAHBMH010000073">
    <property type="protein sequence ID" value="KAK1932758.1"/>
    <property type="molecule type" value="Genomic_DNA"/>
</dbReference>